<dbReference type="Gene3D" id="3.40.50.300">
    <property type="entry name" value="P-loop containing nucleotide triphosphate hydrolases"/>
    <property type="match status" value="2"/>
</dbReference>
<dbReference type="GO" id="GO:0004386">
    <property type="term" value="F:helicase activity"/>
    <property type="evidence" value="ECO:0007669"/>
    <property type="project" value="UniProtKB-KW"/>
</dbReference>
<reference evidence="2" key="1">
    <citation type="submission" date="2020-10" db="EMBL/GenBank/DDBJ databases">
        <authorList>
            <person name="Gilroy R."/>
        </authorList>
    </citation>
    <scope>NUCLEOTIDE SEQUENCE</scope>
    <source>
        <strain evidence="2">35461</strain>
    </source>
</reference>
<protein>
    <submittedName>
        <fullName evidence="2">DEAD/DEAH box helicase family protein</fullName>
    </submittedName>
</protein>
<sequence>RKQTVEARIKQQTQTVGVDWELRWERPARYEDGLDFRDKDFHAYLVREGVEQERDKKTQAPKEWFKIGGEESLARFETFVRRGAPPKGKEMASYFLRNEQAEAVLLARKYFKEGGEAFLWNAKPRFGKTLAAYDLVRQMHCKKVMVVTNRPAVSSGWVEDFFKFIAWQEPSLLFLSENEEAKKGRPGVLSRTAFLAKLDAQDPEEEPYGFVVFESLQGLKGSRYFGGKFDKLAWLAGIEFDLLIIDEAHEGVETERADFAIDRLKHKHRLHLSGTPFKQLASGAFTPANTFTWSYVDEQEMKAVWAGEENSPYEDKPTLRMYTYQLSPMVEAEVRRGFDADHKYAFDLMEFFATKGDGTFVHKEEVWNFLRTLTTNEKYPFGTPELREQLRHTIWVLNRVASVKALEKLMKEPGSGFEGYEVVLAAGDGKSLDEENEVIPQRALDRVKTAIKDDSKPTITLSVGQLTVGVTVPEWTGILMLNECKSPAAYFQATFRVQNPDTKLRDGKLYMKEEAYVFDFNPTRTLTLFEQLASETVPVEPTAGESPERRRERKIRRLLNFFPVIGEDEQGRMVPLDVGQVLSIPRRLKCQEVVRRGFMSNFLFHNVANLFQNPGIYADIINRMQEADDFHGTKKQSEEVKLDTVEVDADGNVVVPEETVIGTAVEHFGEKLYGEEIALPAIPTVAEPPKAYVKDVMAQVKTAIVDVATEGLKPGAKKRIERQVEQGLAEAVAAVDRTYNERVAEANLNLKAAMDAAPDEAAREAAEVRHQETLDDLKRRREEETETATVAYVNTLPETVTRMSLTAQAEAEKKSVEEQVRDHLRGFARTIPSFLMAYGDDKLTLANFDAYVEPEVFKEVTGIMLEEFRLLRDGGTLDGQQVEGRLFEETVFNDSVKTFLEKKRELANYLAEEAKEDIFDYIPPQRTNQIFTPREVVVRMVDALERENPGCFDDPEKTFADLYVKSGLYLAEIAKRLFRSAAMKARFPEERARLEHIFTRQLYAMAPTAIIHRIVLAYLLDFDPDLRKRAEAHIVLADAAKAAQAGALPALAQEVFG</sequence>
<dbReference type="EMBL" id="DVOR01000011">
    <property type="protein sequence ID" value="HIV08554.1"/>
    <property type="molecule type" value="Genomic_DNA"/>
</dbReference>
<evidence type="ECO:0000313" key="3">
    <source>
        <dbReference type="Proteomes" id="UP000886845"/>
    </source>
</evidence>
<dbReference type="Pfam" id="PF04851">
    <property type="entry name" value="ResIII"/>
    <property type="match status" value="1"/>
</dbReference>
<evidence type="ECO:0000259" key="1">
    <source>
        <dbReference type="Pfam" id="PF04851"/>
    </source>
</evidence>
<dbReference type="GO" id="GO:0003677">
    <property type="term" value="F:DNA binding"/>
    <property type="evidence" value="ECO:0007669"/>
    <property type="project" value="InterPro"/>
</dbReference>
<dbReference type="AlphaFoldDB" id="A0A9D1NKV2"/>
<accession>A0A9D1NKV2</accession>
<reference evidence="2" key="2">
    <citation type="journal article" date="2021" name="PeerJ">
        <title>Extensive microbial diversity within the chicken gut microbiome revealed by metagenomics and culture.</title>
        <authorList>
            <person name="Gilroy R."/>
            <person name="Ravi A."/>
            <person name="Getino M."/>
            <person name="Pursley I."/>
            <person name="Horton D.L."/>
            <person name="Alikhan N.F."/>
            <person name="Baker D."/>
            <person name="Gharbi K."/>
            <person name="Hall N."/>
            <person name="Watson M."/>
            <person name="Adriaenssens E.M."/>
            <person name="Foster-Nyarko E."/>
            <person name="Jarju S."/>
            <person name="Secka A."/>
            <person name="Antonio M."/>
            <person name="Oren A."/>
            <person name="Chaudhuri R.R."/>
            <person name="La Ragione R."/>
            <person name="Hildebrand F."/>
            <person name="Pallen M.J."/>
        </authorList>
    </citation>
    <scope>NUCLEOTIDE SEQUENCE</scope>
    <source>
        <strain evidence="2">35461</strain>
    </source>
</reference>
<keyword evidence="2" id="KW-0547">Nucleotide-binding</keyword>
<gene>
    <name evidence="2" type="ORF">IAC79_00365</name>
</gene>
<dbReference type="InterPro" id="IPR027417">
    <property type="entry name" value="P-loop_NTPase"/>
</dbReference>
<dbReference type="Proteomes" id="UP000886845">
    <property type="component" value="Unassembled WGS sequence"/>
</dbReference>
<organism evidence="2 3">
    <name type="scientific">Candidatus Spyradenecus faecavium</name>
    <dbReference type="NCBI Taxonomy" id="2840947"/>
    <lineage>
        <taxon>Bacteria</taxon>
        <taxon>Pseudomonadati</taxon>
        <taxon>Lentisphaerota</taxon>
        <taxon>Lentisphaeria</taxon>
        <taxon>Lentisphaerales</taxon>
        <taxon>Lentisphaeraceae</taxon>
        <taxon>Lentisphaeraceae incertae sedis</taxon>
        <taxon>Candidatus Spyradenecus</taxon>
    </lineage>
</organism>
<name>A0A9D1NKV2_9BACT</name>
<proteinExistence type="predicted"/>
<dbReference type="InterPro" id="IPR006935">
    <property type="entry name" value="Helicase/UvrB_N"/>
</dbReference>
<feature type="non-terminal residue" evidence="2">
    <location>
        <position position="1"/>
    </location>
</feature>
<evidence type="ECO:0000313" key="2">
    <source>
        <dbReference type="EMBL" id="HIV08554.1"/>
    </source>
</evidence>
<dbReference type="GO" id="GO:0016787">
    <property type="term" value="F:hydrolase activity"/>
    <property type="evidence" value="ECO:0007669"/>
    <property type="project" value="InterPro"/>
</dbReference>
<keyword evidence="2" id="KW-0067">ATP-binding</keyword>
<keyword evidence="2" id="KW-0378">Hydrolase</keyword>
<feature type="domain" description="Helicase/UvrB N-terminal" evidence="1">
    <location>
        <begin position="96"/>
        <end position="277"/>
    </location>
</feature>
<keyword evidence="2" id="KW-0347">Helicase</keyword>
<comment type="caution">
    <text evidence="2">The sequence shown here is derived from an EMBL/GenBank/DDBJ whole genome shotgun (WGS) entry which is preliminary data.</text>
</comment>
<dbReference type="GO" id="GO:0005524">
    <property type="term" value="F:ATP binding"/>
    <property type="evidence" value="ECO:0007669"/>
    <property type="project" value="InterPro"/>
</dbReference>
<dbReference type="SUPFAM" id="SSF52540">
    <property type="entry name" value="P-loop containing nucleoside triphosphate hydrolases"/>
    <property type="match status" value="2"/>
</dbReference>